<keyword evidence="14" id="KW-1185">Reference proteome</keyword>
<dbReference type="InterPro" id="IPR050838">
    <property type="entry name" value="Ketopantoate_reductase"/>
</dbReference>
<protein>
    <recommendedName>
        <fullName evidence="4 10">2-dehydropantoate 2-reductase</fullName>
        <ecNumber evidence="3 10">1.1.1.169</ecNumber>
    </recommendedName>
    <alternativeName>
        <fullName evidence="8 10">Ketopantoate reductase</fullName>
    </alternativeName>
</protein>
<organism evidence="13 14">
    <name type="scientific">Limnobacter humi</name>
    <dbReference type="NCBI Taxonomy" id="1778671"/>
    <lineage>
        <taxon>Bacteria</taxon>
        <taxon>Pseudomonadati</taxon>
        <taxon>Pseudomonadota</taxon>
        <taxon>Betaproteobacteria</taxon>
        <taxon>Burkholderiales</taxon>
        <taxon>Burkholderiaceae</taxon>
        <taxon>Limnobacter</taxon>
    </lineage>
</organism>
<comment type="function">
    <text evidence="10">Catalyzes the NADPH-dependent reduction of ketopantoate into pantoic acid.</text>
</comment>
<dbReference type="EC" id="1.1.1.169" evidence="3 10"/>
<feature type="domain" description="Ketopantoate reductase N-terminal" evidence="11">
    <location>
        <begin position="4"/>
        <end position="152"/>
    </location>
</feature>
<evidence type="ECO:0000256" key="2">
    <source>
        <dbReference type="ARBA" id="ARBA00007870"/>
    </source>
</evidence>
<dbReference type="Gene3D" id="3.40.50.720">
    <property type="entry name" value="NAD(P)-binding Rossmann-like Domain"/>
    <property type="match status" value="1"/>
</dbReference>
<comment type="pathway">
    <text evidence="1 10">Cofactor biosynthesis; (R)-pantothenate biosynthesis; (R)-pantoate from 3-methyl-2-oxobutanoate: step 2/2.</text>
</comment>
<dbReference type="InterPro" id="IPR013328">
    <property type="entry name" value="6PGD_dom2"/>
</dbReference>
<dbReference type="NCBIfam" id="NF006083">
    <property type="entry name" value="PRK08229.1"/>
    <property type="match status" value="1"/>
</dbReference>
<evidence type="ECO:0000256" key="4">
    <source>
        <dbReference type="ARBA" id="ARBA00019465"/>
    </source>
</evidence>
<evidence type="ECO:0000313" key="14">
    <source>
        <dbReference type="Proteomes" id="UP001204142"/>
    </source>
</evidence>
<dbReference type="GO" id="GO:0008677">
    <property type="term" value="F:2-dehydropantoate 2-reductase activity"/>
    <property type="evidence" value="ECO:0007669"/>
    <property type="project" value="UniProtKB-EC"/>
</dbReference>
<keyword evidence="7 10" id="KW-0560">Oxidoreductase</keyword>
<evidence type="ECO:0000256" key="10">
    <source>
        <dbReference type="RuleBase" id="RU362068"/>
    </source>
</evidence>
<evidence type="ECO:0000256" key="6">
    <source>
        <dbReference type="ARBA" id="ARBA00022857"/>
    </source>
</evidence>
<evidence type="ECO:0000259" key="12">
    <source>
        <dbReference type="Pfam" id="PF08546"/>
    </source>
</evidence>
<keyword evidence="5 10" id="KW-0566">Pantothenate biosynthesis</keyword>
<name>A0ABT1WI66_9BURK</name>
<dbReference type="InterPro" id="IPR036291">
    <property type="entry name" value="NAD(P)-bd_dom_sf"/>
</dbReference>
<dbReference type="PANTHER" id="PTHR43765">
    <property type="entry name" value="2-DEHYDROPANTOATE 2-REDUCTASE-RELATED"/>
    <property type="match status" value="1"/>
</dbReference>
<evidence type="ECO:0000256" key="8">
    <source>
        <dbReference type="ARBA" id="ARBA00032024"/>
    </source>
</evidence>
<evidence type="ECO:0000313" key="13">
    <source>
        <dbReference type="EMBL" id="MCQ8897104.1"/>
    </source>
</evidence>
<sequence>MTRIAVFGAGSIGCYLGGCLAAAGVDVTLIGRDRILQNIRTHGLTVSDYRGRFQRVPADQLALSTDYRLLSEVDLVLVTVKSAATHQAGLALATHLKPGVPVISFQNGVSNPEELAAMLPENPVLAGMVPFNVVEREKATFHQGSSGELEVDEGRLPSDVELSFESANLPLLRRPDMLAVRWGKLLLNLNNPVNALSGIPLKEELSQRAYRRCVALAQREALQLMQMMGIRPAKVTAVPSDWLPAALELPDWLFTRAAKKMLAVDPLARSSMWEDLQAGRRTEIDWINGEVVNLAERLNQKAPVNARLIELIREAERPEDRRDWSGEELLQTLTAARQQAALS</sequence>
<dbReference type="Proteomes" id="UP001204142">
    <property type="component" value="Unassembled WGS sequence"/>
</dbReference>
<dbReference type="InterPro" id="IPR013752">
    <property type="entry name" value="KPA_reductase"/>
</dbReference>
<dbReference type="InterPro" id="IPR008927">
    <property type="entry name" value="6-PGluconate_DH-like_C_sf"/>
</dbReference>
<dbReference type="InterPro" id="IPR013332">
    <property type="entry name" value="KPR_N"/>
</dbReference>
<dbReference type="NCBIfam" id="TIGR00745">
    <property type="entry name" value="apbA_panE"/>
    <property type="match status" value="1"/>
</dbReference>
<evidence type="ECO:0000256" key="1">
    <source>
        <dbReference type="ARBA" id="ARBA00004994"/>
    </source>
</evidence>
<comment type="similarity">
    <text evidence="2 10">Belongs to the ketopantoate reductase family.</text>
</comment>
<dbReference type="Pfam" id="PF02558">
    <property type="entry name" value="ApbA"/>
    <property type="match status" value="1"/>
</dbReference>
<evidence type="ECO:0000256" key="7">
    <source>
        <dbReference type="ARBA" id="ARBA00023002"/>
    </source>
</evidence>
<dbReference type="PANTHER" id="PTHR43765:SF2">
    <property type="entry name" value="2-DEHYDROPANTOATE 2-REDUCTASE"/>
    <property type="match status" value="1"/>
</dbReference>
<evidence type="ECO:0000256" key="9">
    <source>
        <dbReference type="ARBA" id="ARBA00048793"/>
    </source>
</evidence>
<proteinExistence type="inferred from homology"/>
<dbReference type="InterPro" id="IPR003710">
    <property type="entry name" value="ApbA"/>
</dbReference>
<feature type="domain" description="Ketopantoate reductase C-terminal" evidence="12">
    <location>
        <begin position="176"/>
        <end position="315"/>
    </location>
</feature>
<dbReference type="EMBL" id="JANIGO010000004">
    <property type="protein sequence ID" value="MCQ8897104.1"/>
    <property type="molecule type" value="Genomic_DNA"/>
</dbReference>
<dbReference type="Pfam" id="PF08546">
    <property type="entry name" value="ApbA_C"/>
    <property type="match status" value="1"/>
</dbReference>
<gene>
    <name evidence="13" type="ORF">NQT62_11730</name>
</gene>
<reference evidence="13 14" key="1">
    <citation type="submission" date="2022-07" db="EMBL/GenBank/DDBJ databases">
        <authorList>
            <person name="Xamxidin M."/>
            <person name="Wu M."/>
        </authorList>
    </citation>
    <scope>NUCLEOTIDE SEQUENCE [LARGE SCALE GENOMIC DNA]</scope>
    <source>
        <strain evidence="13 14">NBRC 111650</strain>
    </source>
</reference>
<evidence type="ECO:0000256" key="3">
    <source>
        <dbReference type="ARBA" id="ARBA00013014"/>
    </source>
</evidence>
<comment type="caution">
    <text evidence="13">The sequence shown here is derived from an EMBL/GenBank/DDBJ whole genome shotgun (WGS) entry which is preliminary data.</text>
</comment>
<dbReference type="SUPFAM" id="SSF51735">
    <property type="entry name" value="NAD(P)-binding Rossmann-fold domains"/>
    <property type="match status" value="1"/>
</dbReference>
<dbReference type="Gene3D" id="1.10.1040.10">
    <property type="entry name" value="N-(1-d-carboxylethyl)-l-norvaline Dehydrogenase, domain 2"/>
    <property type="match status" value="1"/>
</dbReference>
<accession>A0ABT1WI66</accession>
<evidence type="ECO:0000259" key="11">
    <source>
        <dbReference type="Pfam" id="PF02558"/>
    </source>
</evidence>
<dbReference type="SUPFAM" id="SSF48179">
    <property type="entry name" value="6-phosphogluconate dehydrogenase C-terminal domain-like"/>
    <property type="match status" value="1"/>
</dbReference>
<comment type="catalytic activity">
    <reaction evidence="9 10">
        <text>(R)-pantoate + NADP(+) = 2-dehydropantoate + NADPH + H(+)</text>
        <dbReference type="Rhea" id="RHEA:16233"/>
        <dbReference type="ChEBI" id="CHEBI:11561"/>
        <dbReference type="ChEBI" id="CHEBI:15378"/>
        <dbReference type="ChEBI" id="CHEBI:15980"/>
        <dbReference type="ChEBI" id="CHEBI:57783"/>
        <dbReference type="ChEBI" id="CHEBI:58349"/>
        <dbReference type="EC" id="1.1.1.169"/>
    </reaction>
</comment>
<dbReference type="RefSeq" id="WP_256765185.1">
    <property type="nucleotide sequence ID" value="NZ_JANIGO010000004.1"/>
</dbReference>
<keyword evidence="6 10" id="KW-0521">NADP</keyword>
<evidence type="ECO:0000256" key="5">
    <source>
        <dbReference type="ARBA" id="ARBA00022655"/>
    </source>
</evidence>